<dbReference type="GO" id="GO:0016301">
    <property type="term" value="F:kinase activity"/>
    <property type="evidence" value="ECO:0007669"/>
    <property type="project" value="UniProtKB-KW"/>
</dbReference>
<name>A0A5A7PPV9_STRAF</name>
<accession>A0A5A7PPV9</accession>
<evidence type="ECO:0000313" key="2">
    <source>
        <dbReference type="EMBL" id="GER34789.1"/>
    </source>
</evidence>
<keyword evidence="1" id="KW-1133">Transmembrane helix</keyword>
<keyword evidence="1" id="KW-0472">Membrane</keyword>
<dbReference type="AlphaFoldDB" id="A0A5A7PPV9"/>
<proteinExistence type="predicted"/>
<evidence type="ECO:0000256" key="1">
    <source>
        <dbReference type="SAM" id="Phobius"/>
    </source>
</evidence>
<comment type="caution">
    <text evidence="2">The sequence shown here is derived from an EMBL/GenBank/DDBJ whole genome shotgun (WGS) entry which is preliminary data.</text>
</comment>
<feature type="transmembrane region" description="Helical" evidence="1">
    <location>
        <begin position="37"/>
        <end position="61"/>
    </location>
</feature>
<sequence length="174" mass="19363">MWKDSRPAQQLLRSIAEAATCACKHLMHWKRDMIPKFPFQCTLAGLAAVLPPLWSSLFLSIEEAARAVLPVVALLQTFGVHGGVFRDRGAVQRARRFCFCPPRQWWSDLRLATGRSPGSESSLVLRRMGLTVVVAVSRRGFSSRGWFGAGAARARAVGLFFVRGLSGLPFFWRC</sequence>
<gene>
    <name evidence="2" type="ORF">STAS_11042</name>
</gene>
<keyword evidence="2" id="KW-0808">Transferase</keyword>
<keyword evidence="1" id="KW-0812">Transmembrane</keyword>
<keyword evidence="3" id="KW-1185">Reference proteome</keyword>
<keyword evidence="2" id="KW-0418">Kinase</keyword>
<dbReference type="EMBL" id="BKCP01004960">
    <property type="protein sequence ID" value="GER34789.1"/>
    <property type="molecule type" value="Genomic_DNA"/>
</dbReference>
<reference evidence="3" key="1">
    <citation type="journal article" date="2019" name="Curr. Biol.">
        <title>Genome Sequence of Striga asiatica Provides Insight into the Evolution of Plant Parasitism.</title>
        <authorList>
            <person name="Yoshida S."/>
            <person name="Kim S."/>
            <person name="Wafula E.K."/>
            <person name="Tanskanen J."/>
            <person name="Kim Y.M."/>
            <person name="Honaas L."/>
            <person name="Yang Z."/>
            <person name="Spallek T."/>
            <person name="Conn C.E."/>
            <person name="Ichihashi Y."/>
            <person name="Cheong K."/>
            <person name="Cui S."/>
            <person name="Der J.P."/>
            <person name="Gundlach H."/>
            <person name="Jiao Y."/>
            <person name="Hori C."/>
            <person name="Ishida J.K."/>
            <person name="Kasahara H."/>
            <person name="Kiba T."/>
            <person name="Kim M.S."/>
            <person name="Koo N."/>
            <person name="Laohavisit A."/>
            <person name="Lee Y.H."/>
            <person name="Lumba S."/>
            <person name="McCourt P."/>
            <person name="Mortimer J.C."/>
            <person name="Mutuku J.M."/>
            <person name="Nomura T."/>
            <person name="Sasaki-Sekimoto Y."/>
            <person name="Seto Y."/>
            <person name="Wang Y."/>
            <person name="Wakatake T."/>
            <person name="Sakakibara H."/>
            <person name="Demura T."/>
            <person name="Yamaguchi S."/>
            <person name="Yoneyama K."/>
            <person name="Manabe R.I."/>
            <person name="Nelson D.C."/>
            <person name="Schulman A.H."/>
            <person name="Timko M.P."/>
            <person name="dePamphilis C.W."/>
            <person name="Choi D."/>
            <person name="Shirasu K."/>
        </authorList>
    </citation>
    <scope>NUCLEOTIDE SEQUENCE [LARGE SCALE GENOMIC DNA]</scope>
    <source>
        <strain evidence="3">cv. UVA1</strain>
    </source>
</reference>
<protein>
    <submittedName>
        <fullName evidence="2">Anhydro-N-acetylmuramic acid kinase</fullName>
    </submittedName>
</protein>
<organism evidence="2 3">
    <name type="scientific">Striga asiatica</name>
    <name type="common">Asiatic witchweed</name>
    <name type="synonym">Buchnera asiatica</name>
    <dbReference type="NCBI Taxonomy" id="4170"/>
    <lineage>
        <taxon>Eukaryota</taxon>
        <taxon>Viridiplantae</taxon>
        <taxon>Streptophyta</taxon>
        <taxon>Embryophyta</taxon>
        <taxon>Tracheophyta</taxon>
        <taxon>Spermatophyta</taxon>
        <taxon>Magnoliopsida</taxon>
        <taxon>eudicotyledons</taxon>
        <taxon>Gunneridae</taxon>
        <taxon>Pentapetalae</taxon>
        <taxon>asterids</taxon>
        <taxon>lamiids</taxon>
        <taxon>Lamiales</taxon>
        <taxon>Orobanchaceae</taxon>
        <taxon>Buchnereae</taxon>
        <taxon>Striga</taxon>
    </lineage>
</organism>
<dbReference type="Proteomes" id="UP000325081">
    <property type="component" value="Unassembled WGS sequence"/>
</dbReference>
<feature type="transmembrane region" description="Helical" evidence="1">
    <location>
        <begin position="67"/>
        <end position="85"/>
    </location>
</feature>
<evidence type="ECO:0000313" key="3">
    <source>
        <dbReference type="Proteomes" id="UP000325081"/>
    </source>
</evidence>